<evidence type="ECO:0000256" key="2">
    <source>
        <dbReference type="ARBA" id="ARBA00011322"/>
    </source>
</evidence>
<dbReference type="InterPro" id="IPR038729">
    <property type="entry name" value="Rad50/SbcC_AAA"/>
</dbReference>
<dbReference type="InterPro" id="IPR027417">
    <property type="entry name" value="P-loop_NTPase"/>
</dbReference>
<dbReference type="RefSeq" id="WP_091631097.1">
    <property type="nucleotide sequence ID" value="NZ_FMIC01000002.1"/>
</dbReference>
<dbReference type="EMBL" id="FMIC01000002">
    <property type="protein sequence ID" value="SCL72962.1"/>
    <property type="molecule type" value="Genomic_DNA"/>
</dbReference>
<accession>A0A1C6W377</accession>
<dbReference type="Pfam" id="PF13476">
    <property type="entry name" value="AAA_23"/>
    <property type="match status" value="1"/>
</dbReference>
<comment type="similarity">
    <text evidence="1">Belongs to the SMC family. SbcC subfamily.</text>
</comment>
<evidence type="ECO:0000313" key="6">
    <source>
        <dbReference type="EMBL" id="SCL72962.1"/>
    </source>
</evidence>
<dbReference type="Gene3D" id="3.40.50.300">
    <property type="entry name" value="P-loop containing nucleotide triphosphate hydrolases"/>
    <property type="match status" value="2"/>
</dbReference>
<feature type="region of interest" description="Disordered" evidence="4">
    <location>
        <begin position="436"/>
        <end position="460"/>
    </location>
</feature>
<evidence type="ECO:0000259" key="5">
    <source>
        <dbReference type="Pfam" id="PF13476"/>
    </source>
</evidence>
<organism evidence="6 7">
    <name type="scientific">Micromonospora peucetia</name>
    <dbReference type="NCBI Taxonomy" id="47871"/>
    <lineage>
        <taxon>Bacteria</taxon>
        <taxon>Bacillati</taxon>
        <taxon>Actinomycetota</taxon>
        <taxon>Actinomycetes</taxon>
        <taxon>Micromonosporales</taxon>
        <taxon>Micromonosporaceae</taxon>
        <taxon>Micromonospora</taxon>
    </lineage>
</organism>
<feature type="domain" description="Rad50/SbcC-type AAA" evidence="5">
    <location>
        <begin position="82"/>
        <end position="138"/>
    </location>
</feature>
<proteinExistence type="inferred from homology"/>
<dbReference type="AlphaFoldDB" id="A0A1C6W377"/>
<dbReference type="PANTHER" id="PTHR32114:SF2">
    <property type="entry name" value="ABC TRANSPORTER ABCH.3"/>
    <property type="match status" value="1"/>
</dbReference>
<reference evidence="7" key="1">
    <citation type="submission" date="2016-06" db="EMBL/GenBank/DDBJ databases">
        <authorList>
            <person name="Varghese N."/>
            <person name="Submissions Spin"/>
        </authorList>
    </citation>
    <scope>NUCLEOTIDE SEQUENCE [LARGE SCALE GENOMIC DNA]</scope>
    <source>
        <strain evidence="7">DSM 43363</strain>
    </source>
</reference>
<name>A0A1C6W377_9ACTN</name>
<dbReference type="STRING" id="47871.GA0070608_5272"/>
<evidence type="ECO:0000256" key="1">
    <source>
        <dbReference type="ARBA" id="ARBA00006930"/>
    </source>
</evidence>
<dbReference type="GO" id="GO:0016887">
    <property type="term" value="F:ATP hydrolysis activity"/>
    <property type="evidence" value="ECO:0007669"/>
    <property type="project" value="InterPro"/>
</dbReference>
<evidence type="ECO:0000256" key="4">
    <source>
        <dbReference type="SAM" id="MobiDB-lite"/>
    </source>
</evidence>
<dbReference type="OrthoDB" id="4428168at2"/>
<evidence type="ECO:0000313" key="7">
    <source>
        <dbReference type="Proteomes" id="UP000199343"/>
    </source>
</evidence>
<dbReference type="PANTHER" id="PTHR32114">
    <property type="entry name" value="ABC TRANSPORTER ABCH.3"/>
    <property type="match status" value="1"/>
</dbReference>
<dbReference type="Proteomes" id="UP000199343">
    <property type="component" value="Unassembled WGS sequence"/>
</dbReference>
<dbReference type="GO" id="GO:0006302">
    <property type="term" value="P:double-strand break repair"/>
    <property type="evidence" value="ECO:0007669"/>
    <property type="project" value="InterPro"/>
</dbReference>
<gene>
    <name evidence="6" type="ORF">GA0070608_5272</name>
</gene>
<protein>
    <recommendedName>
        <fullName evidence="3">Nuclease SbcCD subunit C</fullName>
    </recommendedName>
</protein>
<sequence length="874" mass="93344">MPIPRQPFPTTPALPTRRTEPLVELIFERLTAEDVPDHTAELVLAALSGQDDLAAALDGGKPRLDLGAPADEAPAGRIWLSSITVAGFRGVGPERTLQIDPGPGITLVVGRNGSGKSSFAEAVELAMTGDSARWADRNSVWRTGWRNLHSPDPCWIVVQLRVDGVARPVTVTRSWPLGATLADAEVTVSSEQGRHGGLAELGLARPLELYRPFLTAAELGRLTAGTQSQLFDAISAILGLEAITDADQRLVAAARPFDATIKEVRARRGALADELTGVADDRARRAAVLLKGRGAVDVAALSAILDEPEEVAADRPLLLCRRLVELAVPAGEEVSRLAEQIREASAEAQRHDDGRSRAALRTAELFRLAIEHHEDAGDSPCPVCAAGTLDGDWRNAASASLAQLRDRGLAAQSAAARLTALLRQAHHLIDDLTVPDGDAAEAPLSQPHTAAPPLDGPRAEVPRDEAHAAKALAGPRAEVRSDGAHAVKASLDDLRGAVVALRRVPAEPAELAAHLDARYPAVVAAVGAARAYAEGVLRQRDTGWRRAAAELRGWVDAAAGLPEREATLARVKAARAWLKSTAAQLRNERVAPFAEHSQRIWAQLRQESNVELGAMSLEGANTRRRVVFPVSVDGADNGTALGVMSQGEMHALGLATFLPRGCAPESPFRFIVVDDPVQSMDPAKVDGLARVLAALAEQRQVVVFTHDTRLPDAVRRLDLGQARIVEVTRAERSVVTLRPGSDPVIRHLDDAYALSRNEEIPAEVRGPVVAELCRSAVEAACHRMVWRQRVARGVRHDDIEVAIVDASRRLTTTLALALFDDADRGGDVLGCLGRRYGPRVVAAYKACREGVHGAYLADLPGLVADACLLAEALR</sequence>
<evidence type="ECO:0000256" key="3">
    <source>
        <dbReference type="ARBA" id="ARBA00013368"/>
    </source>
</evidence>
<dbReference type="SUPFAM" id="SSF52540">
    <property type="entry name" value="P-loop containing nucleoside triphosphate hydrolases"/>
    <property type="match status" value="1"/>
</dbReference>
<comment type="subunit">
    <text evidence="2">Heterodimer of SbcC and SbcD.</text>
</comment>